<evidence type="ECO:0000256" key="8">
    <source>
        <dbReference type="ARBA" id="ARBA00023180"/>
    </source>
</evidence>
<keyword evidence="5" id="KW-0964">Secreted</keyword>
<dbReference type="Pfam" id="PF00714">
    <property type="entry name" value="IFN-gamma"/>
    <property type="match status" value="1"/>
</dbReference>
<keyword evidence="4" id="KW-0202">Cytokine</keyword>
<dbReference type="GeneTree" id="ENSGT00390000007831"/>
<evidence type="ECO:0000256" key="6">
    <source>
        <dbReference type="ARBA" id="ARBA00022604"/>
    </source>
</evidence>
<dbReference type="SUPFAM" id="SSF47266">
    <property type="entry name" value="4-helical cytokines"/>
    <property type="match status" value="1"/>
</dbReference>
<dbReference type="PANTHER" id="PTHR11419">
    <property type="entry name" value="INTERFERON GAMMA"/>
    <property type="match status" value="1"/>
</dbReference>
<accession>A0ABK0LAP2</accession>
<name>A0ABK0LAP2_RAT</name>
<comment type="similarity">
    <text evidence="2">Belongs to the type II (or gamma) interferon family.</text>
</comment>
<proteinExistence type="inferred from homology"/>
<dbReference type="RGD" id="2866">
    <property type="gene designation" value="Ifng"/>
</dbReference>
<keyword evidence="6" id="KW-0341">Growth regulation</keyword>
<reference evidence="9" key="3">
    <citation type="submission" date="2025-09" db="UniProtKB">
        <authorList>
            <consortium name="Ensembl"/>
        </authorList>
    </citation>
    <scope>IDENTIFICATION</scope>
    <source>
        <strain evidence="9">Brown Norway</strain>
    </source>
</reference>
<dbReference type="Proteomes" id="UP000002494">
    <property type="component" value="Chromosome 7"/>
</dbReference>
<evidence type="ECO:0000256" key="4">
    <source>
        <dbReference type="ARBA" id="ARBA00022514"/>
    </source>
</evidence>
<organism evidence="9 10">
    <name type="scientific">Rattus norvegicus</name>
    <name type="common">Rat</name>
    <dbReference type="NCBI Taxonomy" id="10116"/>
    <lineage>
        <taxon>Eukaryota</taxon>
        <taxon>Metazoa</taxon>
        <taxon>Chordata</taxon>
        <taxon>Craniata</taxon>
        <taxon>Vertebrata</taxon>
        <taxon>Euteleostomi</taxon>
        <taxon>Mammalia</taxon>
        <taxon>Eutheria</taxon>
        <taxon>Euarchontoglires</taxon>
        <taxon>Glires</taxon>
        <taxon>Rodentia</taxon>
        <taxon>Myomorpha</taxon>
        <taxon>Muroidea</taxon>
        <taxon>Muridae</taxon>
        <taxon>Murinae</taxon>
        <taxon>Rattus</taxon>
    </lineage>
</organism>
<evidence type="ECO:0000256" key="5">
    <source>
        <dbReference type="ARBA" id="ARBA00022525"/>
    </source>
</evidence>
<evidence type="ECO:0000256" key="2">
    <source>
        <dbReference type="ARBA" id="ARBA00007566"/>
    </source>
</evidence>
<dbReference type="PANTHER" id="PTHR11419:SF0">
    <property type="entry name" value="INTERFERON GAMMA"/>
    <property type="match status" value="1"/>
</dbReference>
<reference evidence="9" key="2">
    <citation type="submission" date="2025-08" db="UniProtKB">
        <authorList>
            <consortium name="Ensembl"/>
        </authorList>
    </citation>
    <scope>IDENTIFICATION</scope>
    <source>
        <strain evidence="9">Brown Norway</strain>
    </source>
</reference>
<evidence type="ECO:0000313" key="10">
    <source>
        <dbReference type="Proteomes" id="UP000002494"/>
    </source>
</evidence>
<dbReference type="InterPro" id="IPR002069">
    <property type="entry name" value="Interferon_gamma"/>
</dbReference>
<reference evidence="9" key="1">
    <citation type="submission" date="2024-01" db="EMBL/GenBank/DDBJ databases">
        <title>GRCr8: a new rat reference genome assembly contstructed from accurate long reads and long range scaffolding.</title>
        <authorList>
            <person name="Doris P.A."/>
            <person name="Kalbfleisch T."/>
            <person name="Li K."/>
            <person name="Howe K."/>
            <person name="Wood J."/>
        </authorList>
    </citation>
    <scope>NUCLEOTIDE SEQUENCE [LARGE SCALE GENOMIC DNA]</scope>
    <source>
        <strain evidence="9">Brown Norway</strain>
    </source>
</reference>
<evidence type="ECO:0000256" key="7">
    <source>
        <dbReference type="ARBA" id="ARBA00023118"/>
    </source>
</evidence>
<evidence type="ECO:0000256" key="3">
    <source>
        <dbReference type="ARBA" id="ARBA00016945"/>
    </source>
</evidence>
<keyword evidence="8" id="KW-0325">Glycoprotein</keyword>
<keyword evidence="10" id="KW-1185">Reference proteome</keyword>
<keyword evidence="7" id="KW-0051">Antiviral defense</keyword>
<dbReference type="InterPro" id="IPR009079">
    <property type="entry name" value="4_helix_cytokine-like_core"/>
</dbReference>
<comment type="subcellular location">
    <subcellularLocation>
        <location evidence="1">Secreted</location>
    </subcellularLocation>
</comment>
<protein>
    <recommendedName>
        <fullName evidence="3">Interferon gamma</fullName>
    </recommendedName>
</protein>
<gene>
    <name evidence="9" type="primary">Ifng</name>
</gene>
<dbReference type="Gene3D" id="1.20.1250.10">
    <property type="match status" value="1"/>
</dbReference>
<sequence length="191" mass="21451">MNEVRSHELELQMSVSHQVGAGNLGPLDEQSALLTGPTLMMSGVPGVEPTVGSWIQHLLILSGRNLPEGLEENSSSMDAMEGKSLLLDIWRNWQKDGNTKILESQIISFYLRLFEVLKDNQAISNNISVIESHLITNFFSNSKAKKDAFMSIAKFEVNNPQIQHKAVNELIRVIHQLSPESSLRKRKRSRC</sequence>
<evidence type="ECO:0000256" key="1">
    <source>
        <dbReference type="ARBA" id="ARBA00004613"/>
    </source>
</evidence>
<dbReference type="Ensembl" id="ENSRNOT00000127886.1">
    <property type="protein sequence ID" value="ENSRNOP00000102323.1"/>
    <property type="gene ID" value="ENSRNOG00000007468.4"/>
</dbReference>
<evidence type="ECO:0000313" key="9">
    <source>
        <dbReference type="Ensembl" id="ENSRNOP00000102323.1"/>
    </source>
</evidence>